<evidence type="ECO:0000259" key="1">
    <source>
        <dbReference type="Pfam" id="PF00078"/>
    </source>
</evidence>
<evidence type="ECO:0000313" key="3">
    <source>
        <dbReference type="Proteomes" id="UP001280121"/>
    </source>
</evidence>
<comment type="caution">
    <text evidence="2">The sequence shown here is derived from an EMBL/GenBank/DDBJ whole genome shotgun (WGS) entry which is preliminary data.</text>
</comment>
<dbReference type="Proteomes" id="UP001280121">
    <property type="component" value="Unassembled WGS sequence"/>
</dbReference>
<sequence>MGLNGLDFTWCNRRDGKALYKKGWTGSFVTWSGNTLITLIPKFKKMEGIADFRPISLCNLIYKIIEKALSNRLRVVSKEMISGAQGVFILGRQITNNTLIGFECIHALQRKCKGQKVYMALKLDMSKAYDRVKLIFI</sequence>
<dbReference type="AlphaFoldDB" id="A0AAD9U7X3"/>
<keyword evidence="3" id="KW-1185">Reference proteome</keyword>
<proteinExistence type="predicted"/>
<dbReference type="InterPro" id="IPR000477">
    <property type="entry name" value="RT_dom"/>
</dbReference>
<evidence type="ECO:0000313" key="2">
    <source>
        <dbReference type="EMBL" id="KAK2649084.1"/>
    </source>
</evidence>
<protein>
    <recommendedName>
        <fullName evidence="1">Reverse transcriptase domain-containing protein</fullName>
    </recommendedName>
</protein>
<dbReference type="PANTHER" id="PTHR19446">
    <property type="entry name" value="REVERSE TRANSCRIPTASES"/>
    <property type="match status" value="1"/>
</dbReference>
<organism evidence="2 3">
    <name type="scientific">Dipteronia dyeriana</name>
    <dbReference type="NCBI Taxonomy" id="168575"/>
    <lineage>
        <taxon>Eukaryota</taxon>
        <taxon>Viridiplantae</taxon>
        <taxon>Streptophyta</taxon>
        <taxon>Embryophyta</taxon>
        <taxon>Tracheophyta</taxon>
        <taxon>Spermatophyta</taxon>
        <taxon>Magnoliopsida</taxon>
        <taxon>eudicotyledons</taxon>
        <taxon>Gunneridae</taxon>
        <taxon>Pentapetalae</taxon>
        <taxon>rosids</taxon>
        <taxon>malvids</taxon>
        <taxon>Sapindales</taxon>
        <taxon>Sapindaceae</taxon>
        <taxon>Hippocastanoideae</taxon>
        <taxon>Acereae</taxon>
        <taxon>Dipteronia</taxon>
    </lineage>
</organism>
<accession>A0AAD9U7X3</accession>
<gene>
    <name evidence="2" type="ORF">Ddye_016573</name>
</gene>
<name>A0AAD9U7X3_9ROSI</name>
<reference evidence="2" key="1">
    <citation type="journal article" date="2023" name="Plant J.">
        <title>Genome sequences and population genomics provide insights into the demographic history, inbreeding, and mutation load of two 'living fossil' tree species of Dipteronia.</title>
        <authorList>
            <person name="Feng Y."/>
            <person name="Comes H.P."/>
            <person name="Chen J."/>
            <person name="Zhu S."/>
            <person name="Lu R."/>
            <person name="Zhang X."/>
            <person name="Li P."/>
            <person name="Qiu J."/>
            <person name="Olsen K.M."/>
            <person name="Qiu Y."/>
        </authorList>
    </citation>
    <scope>NUCLEOTIDE SEQUENCE</scope>
    <source>
        <strain evidence="2">KIB01</strain>
    </source>
</reference>
<feature type="domain" description="Reverse transcriptase" evidence="1">
    <location>
        <begin position="44"/>
        <end position="134"/>
    </location>
</feature>
<dbReference type="Pfam" id="PF00078">
    <property type="entry name" value="RVT_1"/>
    <property type="match status" value="1"/>
</dbReference>
<dbReference type="EMBL" id="JANJYI010000005">
    <property type="protein sequence ID" value="KAK2649084.1"/>
    <property type="molecule type" value="Genomic_DNA"/>
</dbReference>